<organism evidence="2 3">
    <name type="scientific">Actinoallomurus oryzae</name>
    <dbReference type="NCBI Taxonomy" id="502180"/>
    <lineage>
        <taxon>Bacteria</taxon>
        <taxon>Bacillati</taxon>
        <taxon>Actinomycetota</taxon>
        <taxon>Actinomycetes</taxon>
        <taxon>Streptosporangiales</taxon>
        <taxon>Thermomonosporaceae</taxon>
        <taxon>Actinoallomurus</taxon>
    </lineage>
</organism>
<keyword evidence="3" id="KW-1185">Reference proteome</keyword>
<comment type="caution">
    <text evidence="2">The sequence shown here is derived from an EMBL/GenBank/DDBJ whole genome shotgun (WGS) entry which is preliminary data.</text>
</comment>
<feature type="region of interest" description="Disordered" evidence="1">
    <location>
        <begin position="1"/>
        <end position="62"/>
    </location>
</feature>
<proteinExistence type="predicted"/>
<name>A0ABP8QTQ7_9ACTN</name>
<reference evidence="3" key="1">
    <citation type="journal article" date="2019" name="Int. J. Syst. Evol. Microbiol.">
        <title>The Global Catalogue of Microorganisms (GCM) 10K type strain sequencing project: providing services to taxonomists for standard genome sequencing and annotation.</title>
        <authorList>
            <consortium name="The Broad Institute Genomics Platform"/>
            <consortium name="The Broad Institute Genome Sequencing Center for Infectious Disease"/>
            <person name="Wu L."/>
            <person name="Ma J."/>
        </authorList>
    </citation>
    <scope>NUCLEOTIDE SEQUENCE [LARGE SCALE GENOMIC DNA]</scope>
    <source>
        <strain evidence="3">JCM 17933</strain>
    </source>
</reference>
<gene>
    <name evidence="2" type="ORF">GCM10023191_070760</name>
</gene>
<protein>
    <submittedName>
        <fullName evidence="2">Uncharacterized protein</fullName>
    </submittedName>
</protein>
<dbReference type="EMBL" id="BAABHF010000044">
    <property type="protein sequence ID" value="GAA4509515.1"/>
    <property type="molecule type" value="Genomic_DNA"/>
</dbReference>
<evidence type="ECO:0000313" key="3">
    <source>
        <dbReference type="Proteomes" id="UP001500503"/>
    </source>
</evidence>
<dbReference type="Proteomes" id="UP001500503">
    <property type="component" value="Unassembled WGS sequence"/>
</dbReference>
<evidence type="ECO:0000313" key="2">
    <source>
        <dbReference type="EMBL" id="GAA4509515.1"/>
    </source>
</evidence>
<evidence type="ECO:0000256" key="1">
    <source>
        <dbReference type="SAM" id="MobiDB-lite"/>
    </source>
</evidence>
<sequence>MPVRLGQEVQALPRRPAQELTPDDNANGPGRISDPPGAVSRAEPVARLPPGGSGSGSAASVGAGIGHASVVTALYRAAAAYEAQLGGFPHAPLL</sequence>
<accession>A0ABP8QTQ7</accession>